<evidence type="ECO:0000313" key="11">
    <source>
        <dbReference type="Proteomes" id="UP001598201"/>
    </source>
</evidence>
<reference evidence="10" key="1">
    <citation type="submission" date="2011-01" db="EMBL/GenBank/DDBJ databases">
        <title>Complete sequence of chromosome of Rahnella sp. Y9602.</title>
        <authorList>
            <consortium name="US DOE Joint Genome Institute"/>
            <person name="Lucas S."/>
            <person name="Copeland A."/>
            <person name="Lapidus A."/>
            <person name="Cheng J.-F."/>
            <person name="Goodwin L."/>
            <person name="Pitluck S."/>
            <person name="Lu M."/>
            <person name="Detter J.C."/>
            <person name="Han C."/>
            <person name="Tapia R."/>
            <person name="Land M."/>
            <person name="Hauser L."/>
            <person name="Kyrpides N."/>
            <person name="Ivanova N."/>
            <person name="Ovchinnikova G."/>
            <person name="Pagani I."/>
            <person name="Sobecky P.A."/>
            <person name="Martinez R.J."/>
            <person name="Woyke T."/>
        </authorList>
    </citation>
    <scope>NUCLEOTIDE SEQUENCE [LARGE SCALE GENOMIC DNA]</scope>
    <source>
        <strain evidence="10">Y9602</strain>
    </source>
</reference>
<keyword evidence="5 9" id="KW-0449">Lipoprotein</keyword>
<keyword evidence="4" id="KW-0564">Palmitate</keyword>
<evidence type="ECO:0000313" key="10">
    <source>
        <dbReference type="Proteomes" id="UP000007257"/>
    </source>
</evidence>
<dbReference type="EMBL" id="JBHUCJ010000024">
    <property type="protein sequence ID" value="MFD3224252.1"/>
    <property type="molecule type" value="Genomic_DNA"/>
</dbReference>
<organism evidence="8 10">
    <name type="scientific">Rahnella sp. (strain Y9602)</name>
    <dbReference type="NCBI Taxonomy" id="2703885"/>
    <lineage>
        <taxon>Bacteria</taxon>
        <taxon>Pseudomonadati</taxon>
        <taxon>Pseudomonadota</taxon>
        <taxon>Gammaproteobacteria</taxon>
        <taxon>Enterobacterales</taxon>
        <taxon>Yersiniaceae</taxon>
        <taxon>Rahnella</taxon>
    </lineage>
</organism>
<dbReference type="InterPro" id="IPR047807">
    <property type="entry name" value="YgdI/YgdR-like_SH3-like"/>
</dbReference>
<dbReference type="OrthoDB" id="6520455at2"/>
<dbReference type="SUPFAM" id="SSF50182">
    <property type="entry name" value="Sm-like ribonucleoproteins"/>
    <property type="match status" value="1"/>
</dbReference>
<dbReference type="AlphaFoldDB" id="A0A0H3FFG9"/>
<dbReference type="NCBIfam" id="NF033216">
    <property type="entry name" value="lipo_YgdI_YgdR"/>
    <property type="match status" value="1"/>
</dbReference>
<protein>
    <submittedName>
        <fullName evidence="9">YgdI/YgdR family lipoprotein</fullName>
    </submittedName>
</protein>
<dbReference type="PANTHER" id="PTHR37011">
    <property type="entry name" value="POT FAMILY PEPTIDE TRANSPORT PROTEIN-RELATED"/>
    <property type="match status" value="1"/>
</dbReference>
<accession>A0A0H3FFG9</accession>
<dbReference type="Proteomes" id="UP001598201">
    <property type="component" value="Unassembled WGS sequence"/>
</dbReference>
<name>A0A0H3FFG9_RAHSY</name>
<keyword evidence="11" id="KW-1185">Reference proteome</keyword>
<evidence type="ECO:0000256" key="6">
    <source>
        <dbReference type="SAM" id="SignalP"/>
    </source>
</evidence>
<dbReference type="GeneID" id="95417065"/>
<evidence type="ECO:0000256" key="5">
    <source>
        <dbReference type="ARBA" id="ARBA00023288"/>
    </source>
</evidence>
<evidence type="ECO:0000256" key="1">
    <source>
        <dbReference type="ARBA" id="ARBA00022475"/>
    </source>
</evidence>
<feature type="domain" description="Lipoprotein YgdI/YgdR-like SH3-like" evidence="7">
    <location>
        <begin position="31"/>
        <end position="77"/>
    </location>
</feature>
<keyword evidence="1" id="KW-1003">Cell membrane</keyword>
<dbReference type="Pfam" id="PF06004">
    <property type="entry name" value="DUF903"/>
    <property type="match status" value="1"/>
</dbReference>
<reference evidence="9 11" key="3">
    <citation type="submission" date="2024-09" db="EMBL/GenBank/DDBJ databases">
        <title>Genomes of Rahnella.</title>
        <authorList>
            <person name="Mnguni F.C."/>
            <person name="Shin G.Y."/>
            <person name="Coutinho T."/>
        </authorList>
    </citation>
    <scope>NUCLEOTIDE SEQUENCE [LARGE SCALE GENOMIC DNA]</scope>
    <source>
        <strain evidence="9 11">20WA0057</strain>
    </source>
</reference>
<dbReference type="EMBL" id="CP002505">
    <property type="protein sequence ID" value="ADW73682.1"/>
    <property type="molecule type" value="Genomic_DNA"/>
</dbReference>
<evidence type="ECO:0000313" key="8">
    <source>
        <dbReference type="EMBL" id="ADW73682.1"/>
    </source>
</evidence>
<evidence type="ECO:0000259" key="7">
    <source>
        <dbReference type="Pfam" id="PF06004"/>
    </source>
</evidence>
<feature type="signal peptide" evidence="6">
    <location>
        <begin position="1"/>
        <end position="32"/>
    </location>
</feature>
<keyword evidence="3" id="KW-0472">Membrane</keyword>
<evidence type="ECO:0000256" key="4">
    <source>
        <dbReference type="ARBA" id="ARBA00023139"/>
    </source>
</evidence>
<dbReference type="RefSeq" id="WP_013575383.1">
    <property type="nucleotide sequence ID" value="NC_015061.1"/>
</dbReference>
<dbReference type="Proteomes" id="UP000007257">
    <property type="component" value="Chromosome"/>
</dbReference>
<dbReference type="HOGENOM" id="CLU_182841_0_1_6"/>
<dbReference type="eggNOG" id="ENOG50333TH">
    <property type="taxonomic scope" value="Bacteria"/>
</dbReference>
<dbReference type="PROSITE" id="PS51257">
    <property type="entry name" value="PROKAR_LIPOPROTEIN"/>
    <property type="match status" value="1"/>
</dbReference>
<proteinExistence type="predicted"/>
<gene>
    <name evidence="8" type="ordered locus">Rahaq_2071</name>
    <name evidence="9" type="ORF">ACFPK4_11970</name>
</gene>
<sequence length="80" mass="8675" precursor="true">MNRNLLPQKMLLPLAAILCVAALSGCTRTSYAIQTNDARTIISDGKPKEADSGLLEYTDANGVKQQISKTEVKQVTELPK</sequence>
<feature type="chain" id="PRO_5002608924" evidence="6">
    <location>
        <begin position="33"/>
        <end position="80"/>
    </location>
</feature>
<evidence type="ECO:0000256" key="2">
    <source>
        <dbReference type="ARBA" id="ARBA00022729"/>
    </source>
</evidence>
<evidence type="ECO:0000313" key="9">
    <source>
        <dbReference type="EMBL" id="MFD3224252.1"/>
    </source>
</evidence>
<reference evidence="8 10" key="2">
    <citation type="journal article" date="2012" name="J. Bacteriol.">
        <title>Complete Genome Sequence of Rahnella sp. Strain Y9602, a Gammaproteobacterium Isolate from Metal- and Radionuclide-Contaminated Soil.</title>
        <authorList>
            <person name="Martinez R.J."/>
            <person name="Bruce D."/>
            <person name="Detter C."/>
            <person name="Goodwin L.A."/>
            <person name="Han J."/>
            <person name="Han C.S."/>
            <person name="Held B."/>
            <person name="Land M.L."/>
            <person name="Mikhailova N."/>
            <person name="Nolan M."/>
            <person name="Pennacchio L."/>
            <person name="Pitluck S."/>
            <person name="Tapia R."/>
            <person name="Woyke T."/>
            <person name="Sobecky P.A."/>
        </authorList>
    </citation>
    <scope>NUCLEOTIDE SEQUENCE [LARGE SCALE GENOMIC DNA]</scope>
    <source>
        <strain evidence="8 10">Y9602</strain>
    </source>
</reference>
<dbReference type="InterPro" id="IPR010305">
    <property type="entry name" value="YgdI/YgdR-like"/>
</dbReference>
<dbReference type="PANTHER" id="PTHR37011:SF1">
    <property type="entry name" value="POT FAMILY PEPTIDE TRANSPORT PROTEIN"/>
    <property type="match status" value="1"/>
</dbReference>
<dbReference type="InterPro" id="IPR010920">
    <property type="entry name" value="LSM_dom_sf"/>
</dbReference>
<keyword evidence="2 6" id="KW-0732">Signal</keyword>
<evidence type="ECO:0000256" key="3">
    <source>
        <dbReference type="ARBA" id="ARBA00023136"/>
    </source>
</evidence>
<dbReference type="Gene3D" id="2.30.30.100">
    <property type="match status" value="1"/>
</dbReference>
<dbReference type="KEGG" id="rah:Rahaq_2071"/>